<accession>A0A8T3CE17</accession>
<sequence length="420" mass="49462">MERRLPKIVLRDGTSAPFQLLRRRVPTDKLPVLNGVRVSVSRGKLGDTMYKSTTDFLRTGPCMRVPEPHYNNLHDPHLRHFFNRKDKHQQLLEANFITEDNEVICSLKEYNTYEEYLRNLKMIADRTKDGKQRAKMEKVIRLQEKGRIPKDVKLAEVVETLLEEDSENLQYLLEAEQARNRQVQTEEENDIKQSVEDLFTKLDLLSWKAEDRNRLMLYEKQYRHQQNRDRYLKEVQDHKDQRNQSVVERKCSKIQKNLQEKIDVSQEAEFKRLQTESLDKSLWEPAVRESQCLLPKRLRADRPVLRSGPARVYGIPASETFQKLPAVDWRWANRQRKLLARTKISEETKTTKSKTKVQDENIRHPTQGESQHLLPLRPRMERPKVQCGPAKLNPAIASETMQKPPVELGCRNQHKIFSDS</sequence>
<dbReference type="InterPro" id="IPR038891">
    <property type="entry name" value="FSIP2"/>
</dbReference>
<organism evidence="2 3">
    <name type="scientific">Albula goreensis</name>
    <dbReference type="NCBI Taxonomy" id="1534307"/>
    <lineage>
        <taxon>Eukaryota</taxon>
        <taxon>Metazoa</taxon>
        <taxon>Chordata</taxon>
        <taxon>Craniata</taxon>
        <taxon>Vertebrata</taxon>
        <taxon>Euteleostomi</taxon>
        <taxon>Actinopterygii</taxon>
        <taxon>Neopterygii</taxon>
        <taxon>Teleostei</taxon>
        <taxon>Albuliformes</taxon>
        <taxon>Albulidae</taxon>
        <taxon>Albula</taxon>
    </lineage>
</organism>
<dbReference type="GO" id="GO:0005739">
    <property type="term" value="C:mitochondrion"/>
    <property type="evidence" value="ECO:0007669"/>
    <property type="project" value="TreeGrafter"/>
</dbReference>
<feature type="region of interest" description="Disordered" evidence="1">
    <location>
        <begin position="347"/>
        <end position="372"/>
    </location>
</feature>
<evidence type="ECO:0000313" key="2">
    <source>
        <dbReference type="EMBL" id="KAI1882281.1"/>
    </source>
</evidence>
<comment type="caution">
    <text evidence="2">The sequence shown here is derived from an EMBL/GenBank/DDBJ whole genome shotgun (WGS) entry which is preliminary data.</text>
</comment>
<name>A0A8T3CE17_9TELE</name>
<proteinExistence type="predicted"/>
<dbReference type="OrthoDB" id="8197715at2759"/>
<dbReference type="EMBL" id="JAERUA010000025">
    <property type="protein sequence ID" value="KAI1882281.1"/>
    <property type="molecule type" value="Genomic_DNA"/>
</dbReference>
<feature type="compositionally biased region" description="Basic and acidic residues" evidence="1">
    <location>
        <begin position="347"/>
        <end position="363"/>
    </location>
</feature>
<reference evidence="2" key="1">
    <citation type="submission" date="2021-01" db="EMBL/GenBank/DDBJ databases">
        <authorList>
            <person name="Zahm M."/>
            <person name="Roques C."/>
            <person name="Cabau C."/>
            <person name="Klopp C."/>
            <person name="Donnadieu C."/>
            <person name="Jouanno E."/>
            <person name="Lampietro C."/>
            <person name="Louis A."/>
            <person name="Herpin A."/>
            <person name="Echchiki A."/>
            <person name="Berthelot C."/>
            <person name="Parey E."/>
            <person name="Roest-Crollius H."/>
            <person name="Braasch I."/>
            <person name="Postlethwait J."/>
            <person name="Bobe J."/>
            <person name="Montfort J."/>
            <person name="Bouchez O."/>
            <person name="Begum T."/>
            <person name="Mejri S."/>
            <person name="Adams A."/>
            <person name="Chen W.-J."/>
            <person name="Guiguen Y."/>
        </authorList>
    </citation>
    <scope>NUCLEOTIDE SEQUENCE</scope>
    <source>
        <tissue evidence="2">Blood</tissue>
    </source>
</reference>
<dbReference type="PANTHER" id="PTHR21856">
    <property type="entry name" value="FIBROUS SHEATH-INTERACTING PROTEIN 2"/>
    <property type="match status" value="1"/>
</dbReference>
<gene>
    <name evidence="2" type="ORF">AGOR_G00249060</name>
</gene>
<evidence type="ECO:0000313" key="3">
    <source>
        <dbReference type="Proteomes" id="UP000829720"/>
    </source>
</evidence>
<dbReference type="PANTHER" id="PTHR21856:SF7">
    <property type="entry name" value="FIBROUS SHEATH-INTERACTING PROTEIN 2"/>
    <property type="match status" value="1"/>
</dbReference>
<keyword evidence="3" id="KW-1185">Reference proteome</keyword>
<dbReference type="AlphaFoldDB" id="A0A8T3CE17"/>
<evidence type="ECO:0000256" key="1">
    <source>
        <dbReference type="SAM" id="MobiDB-lite"/>
    </source>
</evidence>
<dbReference type="Proteomes" id="UP000829720">
    <property type="component" value="Unassembled WGS sequence"/>
</dbReference>
<protein>
    <submittedName>
        <fullName evidence="2">Uncharacterized protein</fullName>
    </submittedName>
</protein>